<evidence type="ECO:0000256" key="4">
    <source>
        <dbReference type="ARBA" id="ARBA00022989"/>
    </source>
</evidence>
<evidence type="ECO:0000256" key="6">
    <source>
        <dbReference type="SAM" id="Phobius"/>
    </source>
</evidence>
<keyword evidence="2" id="KW-1003">Cell membrane</keyword>
<evidence type="ECO:0000256" key="3">
    <source>
        <dbReference type="ARBA" id="ARBA00022692"/>
    </source>
</evidence>
<dbReference type="Pfam" id="PF01810">
    <property type="entry name" value="LysE"/>
    <property type="match status" value="1"/>
</dbReference>
<evidence type="ECO:0000256" key="1">
    <source>
        <dbReference type="ARBA" id="ARBA00004651"/>
    </source>
</evidence>
<gene>
    <name evidence="7" type="ORF">Scani_19700</name>
</gene>
<keyword evidence="4 6" id="KW-1133">Transmembrane helix</keyword>
<dbReference type="GO" id="GO:0005886">
    <property type="term" value="C:plasma membrane"/>
    <property type="evidence" value="ECO:0007669"/>
    <property type="project" value="UniProtKB-SubCell"/>
</dbReference>
<protein>
    <submittedName>
        <fullName evidence="7">Lysine transporter LysE</fullName>
    </submittedName>
</protein>
<dbReference type="AlphaFoldDB" id="A0A640S544"/>
<organism evidence="7 8">
    <name type="scientific">Streptomyces caniferus</name>
    <dbReference type="NCBI Taxonomy" id="285557"/>
    <lineage>
        <taxon>Bacteria</taxon>
        <taxon>Bacillati</taxon>
        <taxon>Actinomycetota</taxon>
        <taxon>Actinomycetes</taxon>
        <taxon>Kitasatosporales</taxon>
        <taxon>Streptomycetaceae</taxon>
        <taxon>Streptomyces</taxon>
    </lineage>
</organism>
<dbReference type="GO" id="GO:0015171">
    <property type="term" value="F:amino acid transmembrane transporter activity"/>
    <property type="evidence" value="ECO:0007669"/>
    <property type="project" value="TreeGrafter"/>
</dbReference>
<dbReference type="EMBL" id="BLIN01000003">
    <property type="protein sequence ID" value="GFE05702.1"/>
    <property type="molecule type" value="Genomic_DNA"/>
</dbReference>
<evidence type="ECO:0000256" key="5">
    <source>
        <dbReference type="ARBA" id="ARBA00023136"/>
    </source>
</evidence>
<proteinExistence type="predicted"/>
<dbReference type="PANTHER" id="PTHR30086">
    <property type="entry name" value="ARGININE EXPORTER PROTEIN ARGO"/>
    <property type="match status" value="1"/>
</dbReference>
<evidence type="ECO:0000256" key="2">
    <source>
        <dbReference type="ARBA" id="ARBA00022475"/>
    </source>
</evidence>
<accession>A0A640S544</accession>
<feature type="transmembrane region" description="Helical" evidence="6">
    <location>
        <begin position="158"/>
        <end position="179"/>
    </location>
</feature>
<dbReference type="Proteomes" id="UP000435837">
    <property type="component" value="Unassembled WGS sequence"/>
</dbReference>
<feature type="transmembrane region" description="Helical" evidence="6">
    <location>
        <begin position="80"/>
        <end position="101"/>
    </location>
</feature>
<feature type="transmembrane region" description="Helical" evidence="6">
    <location>
        <begin position="132"/>
        <end position="152"/>
    </location>
</feature>
<reference evidence="7 8" key="1">
    <citation type="submission" date="2019-12" db="EMBL/GenBank/DDBJ databases">
        <title>Whole genome shotgun sequence of Streptomyces caniferus NBRC 15389.</title>
        <authorList>
            <person name="Ichikawa N."/>
            <person name="Kimura A."/>
            <person name="Kitahashi Y."/>
            <person name="Komaki H."/>
            <person name="Tamura T."/>
        </authorList>
    </citation>
    <scope>NUCLEOTIDE SEQUENCE [LARGE SCALE GENOMIC DNA]</scope>
    <source>
        <strain evidence="7 8">NBRC 15389</strain>
    </source>
</reference>
<comment type="subcellular location">
    <subcellularLocation>
        <location evidence="1">Cell membrane</location>
        <topology evidence="1">Multi-pass membrane protein</topology>
    </subcellularLocation>
</comment>
<sequence>MPVPGCDTDSMLVQFLAAAGVLAVLTMVPGPDMAVTTKRALTSGWQDGLRTVGGITAGLLIWGVLTVVGLAAVLAASATAYTVVKLAGAVYLVFLGVQALWHSRRNGSRAAQPSVPSAAGSPWRTGLVSNVFNPKIAVFYTGLLPTLAPSGLSSQTGMALLVLLHAVLTFLWLGSYVMLLAKARAFFERPAVRRAMDRVTGVVLIGFGVKVATSQP</sequence>
<feature type="transmembrane region" description="Helical" evidence="6">
    <location>
        <begin position="51"/>
        <end position="74"/>
    </location>
</feature>
<feature type="transmembrane region" description="Helical" evidence="6">
    <location>
        <begin position="12"/>
        <end position="30"/>
    </location>
</feature>
<dbReference type="InterPro" id="IPR001123">
    <property type="entry name" value="LeuE-type"/>
</dbReference>
<dbReference type="PANTHER" id="PTHR30086:SF20">
    <property type="entry name" value="ARGININE EXPORTER PROTEIN ARGO-RELATED"/>
    <property type="match status" value="1"/>
</dbReference>
<dbReference type="PIRSF" id="PIRSF006324">
    <property type="entry name" value="LeuE"/>
    <property type="match status" value="1"/>
</dbReference>
<evidence type="ECO:0000313" key="7">
    <source>
        <dbReference type="EMBL" id="GFE05702.1"/>
    </source>
</evidence>
<evidence type="ECO:0000313" key="8">
    <source>
        <dbReference type="Proteomes" id="UP000435837"/>
    </source>
</evidence>
<keyword evidence="3 6" id="KW-0812">Transmembrane</keyword>
<keyword evidence="5 6" id="KW-0472">Membrane</keyword>
<name>A0A640S544_9ACTN</name>
<comment type="caution">
    <text evidence="7">The sequence shown here is derived from an EMBL/GenBank/DDBJ whole genome shotgun (WGS) entry which is preliminary data.</text>
</comment>